<dbReference type="KEGG" id="dfa:DFA_03066"/>
<proteinExistence type="predicted"/>
<dbReference type="EMBL" id="GL883006">
    <property type="protein sequence ID" value="EGG24821.1"/>
    <property type="molecule type" value="Genomic_DNA"/>
</dbReference>
<evidence type="ECO:0000313" key="3">
    <source>
        <dbReference type="Proteomes" id="UP000007797"/>
    </source>
</evidence>
<evidence type="ECO:0000313" key="2">
    <source>
        <dbReference type="EMBL" id="EGG24821.1"/>
    </source>
</evidence>
<dbReference type="GeneID" id="14877353"/>
<feature type="compositionally biased region" description="Basic and acidic residues" evidence="1">
    <location>
        <begin position="13"/>
        <end position="33"/>
    </location>
</feature>
<feature type="compositionally biased region" description="Basic and acidic residues" evidence="1">
    <location>
        <begin position="40"/>
        <end position="57"/>
    </location>
</feature>
<reference evidence="3" key="1">
    <citation type="journal article" date="2011" name="Genome Res.">
        <title>Phylogeny-wide analysis of social amoeba genomes highlights ancient origins for complex intercellular communication.</title>
        <authorList>
            <person name="Heidel A.J."/>
            <person name="Lawal H.M."/>
            <person name="Felder M."/>
            <person name="Schilde C."/>
            <person name="Helps N.R."/>
            <person name="Tunggal B."/>
            <person name="Rivero F."/>
            <person name="John U."/>
            <person name="Schleicher M."/>
            <person name="Eichinger L."/>
            <person name="Platzer M."/>
            <person name="Noegel A.A."/>
            <person name="Schaap P."/>
            <person name="Gloeckner G."/>
        </authorList>
    </citation>
    <scope>NUCLEOTIDE SEQUENCE [LARGE SCALE GENOMIC DNA]</scope>
    <source>
        <strain evidence="3">SH3</strain>
    </source>
</reference>
<protein>
    <submittedName>
        <fullName evidence="2">Uncharacterized protein</fullName>
    </submittedName>
</protein>
<organism evidence="2 3">
    <name type="scientific">Cavenderia fasciculata</name>
    <name type="common">Slime mold</name>
    <name type="synonym">Dictyostelium fasciculatum</name>
    <dbReference type="NCBI Taxonomy" id="261658"/>
    <lineage>
        <taxon>Eukaryota</taxon>
        <taxon>Amoebozoa</taxon>
        <taxon>Evosea</taxon>
        <taxon>Eumycetozoa</taxon>
        <taxon>Dictyostelia</taxon>
        <taxon>Acytosteliales</taxon>
        <taxon>Cavenderiaceae</taxon>
        <taxon>Cavenderia</taxon>
    </lineage>
</organism>
<dbReference type="Proteomes" id="UP000007797">
    <property type="component" value="Unassembled WGS sequence"/>
</dbReference>
<gene>
    <name evidence="2" type="ORF">DFA_03066</name>
</gene>
<dbReference type="AlphaFoldDB" id="F4PGI7"/>
<feature type="region of interest" description="Disordered" evidence="1">
    <location>
        <begin position="1"/>
        <end position="57"/>
    </location>
</feature>
<evidence type="ECO:0000256" key="1">
    <source>
        <dbReference type="SAM" id="MobiDB-lite"/>
    </source>
</evidence>
<name>F4PGI7_CACFS</name>
<sequence length="57" mass="6798">MKMNNDNIEEEFNDKLNVKGEEVKDEDRVKEQQQEGTTSTEEKKEKEIIKENKRSNI</sequence>
<dbReference type="RefSeq" id="XP_004362672.1">
    <property type="nucleotide sequence ID" value="XM_004362615.1"/>
</dbReference>
<keyword evidence="3" id="KW-1185">Reference proteome</keyword>
<accession>F4PGI7</accession>